<keyword evidence="2" id="KW-0393">Immunoglobulin domain</keyword>
<keyword evidence="1" id="KW-0325">Glycoprotein</keyword>
<organism evidence="6 7">
    <name type="scientific">Conger conger</name>
    <name type="common">Conger eel</name>
    <name type="synonym">Muraena conger</name>
    <dbReference type="NCBI Taxonomy" id="82655"/>
    <lineage>
        <taxon>Eukaryota</taxon>
        <taxon>Metazoa</taxon>
        <taxon>Chordata</taxon>
        <taxon>Craniata</taxon>
        <taxon>Vertebrata</taxon>
        <taxon>Euteleostomi</taxon>
        <taxon>Actinopterygii</taxon>
        <taxon>Neopterygii</taxon>
        <taxon>Teleostei</taxon>
        <taxon>Anguilliformes</taxon>
        <taxon>Congridae</taxon>
        <taxon>Conger</taxon>
    </lineage>
</organism>
<dbReference type="InterPro" id="IPR007110">
    <property type="entry name" value="Ig-like_dom"/>
</dbReference>
<evidence type="ECO:0000259" key="5">
    <source>
        <dbReference type="PROSITE" id="PS50835"/>
    </source>
</evidence>
<evidence type="ECO:0000256" key="2">
    <source>
        <dbReference type="ARBA" id="ARBA00023319"/>
    </source>
</evidence>
<dbReference type="SUPFAM" id="SSF48726">
    <property type="entry name" value="Immunoglobulin"/>
    <property type="match status" value="1"/>
</dbReference>
<dbReference type="InterPro" id="IPR011162">
    <property type="entry name" value="MHC_I/II-like_Ag-recog"/>
</dbReference>
<feature type="domain" description="Ig-like" evidence="5">
    <location>
        <begin position="201"/>
        <end position="294"/>
    </location>
</feature>
<dbReference type="OrthoDB" id="8936120at2759"/>
<dbReference type="Pfam" id="PF07654">
    <property type="entry name" value="C1-set"/>
    <property type="match status" value="1"/>
</dbReference>
<dbReference type="Gene3D" id="2.60.40.10">
    <property type="entry name" value="Immunoglobulins"/>
    <property type="match status" value="1"/>
</dbReference>
<evidence type="ECO:0000256" key="4">
    <source>
        <dbReference type="SAM" id="Phobius"/>
    </source>
</evidence>
<sequence length="381" mass="43271">MFVIRSYTSCTFMFLTLIKPAYTGSHSLWVLATFIEGKTPFPKFSAVLMVDDVQVEYFDSNESKVISRRHWKVRDVVEEADLKNTVISMIRDHLNVYFKQLQPRFNHTGGVHTYQRITGCEMNDEAESPLMLWDAYDGIHTRSYNKASYTSNALFPELMWSKFKVEASKLVNTNFYQPLCIKILKSYLKQEKNTVQRIVRPRVRVMQMMHSESGALQVSCLATGFYPRHINMTLRRDGQTIPEENLLTGELLPNGDGTYQQRRTLDISAKERMERHNYTCTVTHTSLSNALDITWEPGPDADITFIVAVVSVALIVIVLLLLAMAAFLKWKRRSAGRAQQRGSAGVRGQQGGDIAQESPGERGPRAPLPQGMEGQPLQSRV</sequence>
<keyword evidence="4" id="KW-0812">Transmembrane</keyword>
<keyword evidence="4" id="KW-1133">Transmembrane helix</keyword>
<dbReference type="Gene3D" id="3.30.500.10">
    <property type="entry name" value="MHC class I-like antigen recognition-like"/>
    <property type="match status" value="1"/>
</dbReference>
<gene>
    <name evidence="6" type="ORF">COCON_G00133570</name>
</gene>
<dbReference type="PANTHER" id="PTHR16675">
    <property type="entry name" value="MHC CLASS I-RELATED"/>
    <property type="match status" value="1"/>
</dbReference>
<keyword evidence="7" id="KW-1185">Reference proteome</keyword>
<dbReference type="InterPro" id="IPR013783">
    <property type="entry name" value="Ig-like_fold"/>
</dbReference>
<comment type="caution">
    <text evidence="6">The sequence shown here is derived from an EMBL/GenBank/DDBJ whole genome shotgun (WGS) entry which is preliminary data.</text>
</comment>
<protein>
    <recommendedName>
        <fullName evidence="5">Ig-like domain-containing protein</fullName>
    </recommendedName>
</protein>
<dbReference type="InterPro" id="IPR003006">
    <property type="entry name" value="Ig/MHC_CS"/>
</dbReference>
<dbReference type="InterPro" id="IPR003597">
    <property type="entry name" value="Ig_C1-set"/>
</dbReference>
<dbReference type="GO" id="GO:0006955">
    <property type="term" value="P:immune response"/>
    <property type="evidence" value="ECO:0007669"/>
    <property type="project" value="TreeGrafter"/>
</dbReference>
<dbReference type="PROSITE" id="PS50835">
    <property type="entry name" value="IG_LIKE"/>
    <property type="match status" value="1"/>
</dbReference>
<dbReference type="FunFam" id="3.30.500.10:FF:000007">
    <property type="entry name" value="Major histocompatibility complex class I LDA"/>
    <property type="match status" value="1"/>
</dbReference>
<dbReference type="InterPro" id="IPR050208">
    <property type="entry name" value="MHC_class-I_related"/>
</dbReference>
<evidence type="ECO:0000256" key="3">
    <source>
        <dbReference type="SAM" id="MobiDB-lite"/>
    </source>
</evidence>
<dbReference type="InterPro" id="IPR036179">
    <property type="entry name" value="Ig-like_dom_sf"/>
</dbReference>
<reference evidence="6" key="1">
    <citation type="journal article" date="2023" name="Science">
        <title>Genome structures resolve the early diversification of teleost fishes.</title>
        <authorList>
            <person name="Parey E."/>
            <person name="Louis A."/>
            <person name="Montfort J."/>
            <person name="Bouchez O."/>
            <person name="Roques C."/>
            <person name="Iampietro C."/>
            <person name="Lluch J."/>
            <person name="Castinel A."/>
            <person name="Donnadieu C."/>
            <person name="Desvignes T."/>
            <person name="Floi Bucao C."/>
            <person name="Jouanno E."/>
            <person name="Wen M."/>
            <person name="Mejri S."/>
            <person name="Dirks R."/>
            <person name="Jansen H."/>
            <person name="Henkel C."/>
            <person name="Chen W.J."/>
            <person name="Zahm M."/>
            <person name="Cabau C."/>
            <person name="Klopp C."/>
            <person name="Thompson A.W."/>
            <person name="Robinson-Rechavi M."/>
            <person name="Braasch I."/>
            <person name="Lecointre G."/>
            <person name="Bobe J."/>
            <person name="Postlethwait J.H."/>
            <person name="Berthelot C."/>
            <person name="Roest Crollius H."/>
            <person name="Guiguen Y."/>
        </authorList>
    </citation>
    <scope>NUCLEOTIDE SEQUENCE</scope>
    <source>
        <strain evidence="6">Concon-B</strain>
    </source>
</reference>
<dbReference type="PROSITE" id="PS00290">
    <property type="entry name" value="IG_MHC"/>
    <property type="match status" value="1"/>
</dbReference>
<dbReference type="InterPro" id="IPR011161">
    <property type="entry name" value="MHC_I-like_Ag-recog"/>
</dbReference>
<evidence type="ECO:0000313" key="6">
    <source>
        <dbReference type="EMBL" id="KAJ8268185.1"/>
    </source>
</evidence>
<dbReference type="SUPFAM" id="SSF54452">
    <property type="entry name" value="MHC antigen-recognition domain"/>
    <property type="match status" value="1"/>
</dbReference>
<proteinExistence type="predicted"/>
<feature type="region of interest" description="Disordered" evidence="3">
    <location>
        <begin position="338"/>
        <end position="381"/>
    </location>
</feature>
<dbReference type="Pfam" id="PF00129">
    <property type="entry name" value="MHC_I"/>
    <property type="match status" value="1"/>
</dbReference>
<evidence type="ECO:0000313" key="7">
    <source>
        <dbReference type="Proteomes" id="UP001152803"/>
    </source>
</evidence>
<dbReference type="EMBL" id="JAFJMO010000009">
    <property type="protein sequence ID" value="KAJ8268185.1"/>
    <property type="molecule type" value="Genomic_DNA"/>
</dbReference>
<name>A0A9Q1DF25_CONCO</name>
<dbReference type="GO" id="GO:0005615">
    <property type="term" value="C:extracellular space"/>
    <property type="evidence" value="ECO:0007669"/>
    <property type="project" value="TreeGrafter"/>
</dbReference>
<dbReference type="GO" id="GO:0009897">
    <property type="term" value="C:external side of plasma membrane"/>
    <property type="evidence" value="ECO:0007669"/>
    <property type="project" value="TreeGrafter"/>
</dbReference>
<dbReference type="SMART" id="SM00407">
    <property type="entry name" value="IGc1"/>
    <property type="match status" value="1"/>
</dbReference>
<keyword evidence="4" id="KW-0472">Membrane</keyword>
<accession>A0A9Q1DF25</accession>
<dbReference type="PANTHER" id="PTHR16675:SF191">
    <property type="entry name" value="CLASS I HISTOCOMPATIBILITY ANTIGEN, F10 ALPHA CHAIN-LIKE-RELATED"/>
    <property type="match status" value="1"/>
</dbReference>
<evidence type="ECO:0000256" key="1">
    <source>
        <dbReference type="ARBA" id="ARBA00023180"/>
    </source>
</evidence>
<dbReference type="Proteomes" id="UP001152803">
    <property type="component" value="Unassembled WGS sequence"/>
</dbReference>
<dbReference type="InterPro" id="IPR037055">
    <property type="entry name" value="MHC_I-like_Ag-recog_sf"/>
</dbReference>
<feature type="transmembrane region" description="Helical" evidence="4">
    <location>
        <begin position="303"/>
        <end position="328"/>
    </location>
</feature>
<dbReference type="AlphaFoldDB" id="A0A9Q1DF25"/>